<dbReference type="EMBL" id="BAHD01000080">
    <property type="protein sequence ID" value="GAB97738.1"/>
    <property type="molecule type" value="Genomic_DNA"/>
</dbReference>
<gene>
    <name evidence="5" type="ORF">KILIM_080_00090</name>
</gene>
<evidence type="ECO:0000313" key="5">
    <source>
        <dbReference type="EMBL" id="GAB97738.1"/>
    </source>
</evidence>
<dbReference type="InterPro" id="IPR046433">
    <property type="entry name" value="ActCoA_hydro"/>
</dbReference>
<dbReference type="GO" id="GO:0006083">
    <property type="term" value="P:acetate metabolic process"/>
    <property type="evidence" value="ECO:0007669"/>
    <property type="project" value="InterPro"/>
</dbReference>
<name>K6VND9_9MICO</name>
<dbReference type="InterPro" id="IPR037171">
    <property type="entry name" value="NagB/RpiA_transferase-like"/>
</dbReference>
<reference evidence="5 6" key="1">
    <citation type="submission" date="2012-08" db="EMBL/GenBank/DDBJ databases">
        <title>Whole genome shotgun sequence of Kineosphaera limosa NBRC 100340.</title>
        <authorList>
            <person name="Yoshida I."/>
            <person name="Isaki S."/>
            <person name="Hosoyama A."/>
            <person name="Tsuchikane K."/>
            <person name="Katsumata H."/>
            <person name="Ando Y."/>
            <person name="Ohji S."/>
            <person name="Hamada M."/>
            <person name="Tamura T."/>
            <person name="Yamazoe A."/>
            <person name="Yamazaki S."/>
            <person name="Fujita N."/>
        </authorList>
    </citation>
    <scope>NUCLEOTIDE SEQUENCE [LARGE SCALE GENOMIC DNA]</scope>
    <source>
        <strain evidence="5 6">NBRC 100340</strain>
    </source>
</reference>
<dbReference type="OrthoDB" id="9801795at2"/>
<dbReference type="Pfam" id="PF13336">
    <property type="entry name" value="AcetylCoA_hyd_C"/>
    <property type="match status" value="1"/>
</dbReference>
<organism evidence="5 6">
    <name type="scientific">Kineosphaera limosa NBRC 100340</name>
    <dbReference type="NCBI Taxonomy" id="1184609"/>
    <lineage>
        <taxon>Bacteria</taxon>
        <taxon>Bacillati</taxon>
        <taxon>Actinomycetota</taxon>
        <taxon>Actinomycetes</taxon>
        <taxon>Micrococcales</taxon>
        <taxon>Dermatophilaceae</taxon>
        <taxon>Kineosphaera</taxon>
    </lineage>
</organism>
<comment type="similarity">
    <text evidence="1">Belongs to the acetyl-CoA hydrolase/transferase family.</text>
</comment>
<dbReference type="PANTHER" id="PTHR21432:SF20">
    <property type="entry name" value="ACETYL-COA HYDROLASE"/>
    <property type="match status" value="1"/>
</dbReference>
<dbReference type="Gene3D" id="3.30.750.70">
    <property type="entry name" value="4-hydroxybutyrate coenzyme like domains"/>
    <property type="match status" value="1"/>
</dbReference>
<evidence type="ECO:0000256" key="2">
    <source>
        <dbReference type="ARBA" id="ARBA00022679"/>
    </source>
</evidence>
<evidence type="ECO:0000259" key="4">
    <source>
        <dbReference type="Pfam" id="PF13336"/>
    </source>
</evidence>
<dbReference type="eggNOG" id="COG0427">
    <property type="taxonomic scope" value="Bacteria"/>
</dbReference>
<keyword evidence="6" id="KW-1185">Reference proteome</keyword>
<dbReference type="InterPro" id="IPR003702">
    <property type="entry name" value="ActCoA_hydro_N"/>
</dbReference>
<dbReference type="SUPFAM" id="SSF100950">
    <property type="entry name" value="NagB/RpiA/CoA transferase-like"/>
    <property type="match status" value="2"/>
</dbReference>
<dbReference type="InterPro" id="IPR026888">
    <property type="entry name" value="AcetylCoA_hyd_C"/>
</dbReference>
<dbReference type="InterPro" id="IPR038460">
    <property type="entry name" value="AcetylCoA_hyd_C_sf"/>
</dbReference>
<feature type="domain" description="Acetyl-CoA hydrolase/transferase N-terminal" evidence="3">
    <location>
        <begin position="75"/>
        <end position="167"/>
    </location>
</feature>
<dbReference type="Proteomes" id="UP000008366">
    <property type="component" value="Unassembled WGS sequence"/>
</dbReference>
<evidence type="ECO:0000313" key="6">
    <source>
        <dbReference type="Proteomes" id="UP000008366"/>
    </source>
</evidence>
<accession>K6VND9</accession>
<evidence type="ECO:0000256" key="1">
    <source>
        <dbReference type="ARBA" id="ARBA00009632"/>
    </source>
</evidence>
<protein>
    <submittedName>
        <fullName evidence="5">Putative 4-hydroxybutyrate CoA-transferase</fullName>
    </submittedName>
</protein>
<evidence type="ECO:0000259" key="3">
    <source>
        <dbReference type="Pfam" id="PF02550"/>
    </source>
</evidence>
<dbReference type="Gene3D" id="3.40.1080.10">
    <property type="entry name" value="Glutaconate Coenzyme A-transferase"/>
    <property type="match status" value="1"/>
</dbReference>
<dbReference type="Gene3D" id="3.40.1080.20">
    <property type="entry name" value="Acetyl-CoA hydrolase/transferase C-terminal domain"/>
    <property type="match status" value="1"/>
</dbReference>
<dbReference type="Pfam" id="PF02550">
    <property type="entry name" value="AcetylCoA_hydro"/>
    <property type="match status" value="1"/>
</dbReference>
<dbReference type="AlphaFoldDB" id="K6VND9"/>
<dbReference type="RefSeq" id="WP_006594270.1">
    <property type="nucleotide sequence ID" value="NZ_BAHD01000080.1"/>
</dbReference>
<comment type="caution">
    <text evidence="5">The sequence shown here is derived from an EMBL/GenBank/DDBJ whole genome shotgun (WGS) entry which is preliminary data.</text>
</comment>
<sequence>MPTISIEALSSLVDTSRRDLRVVVSGNGAVPWTVLRALDSILPGYRMFMLNAPKGVPDRTGVILETAFVGAGMRRSERLAYYPCRLSQVPLLFGGRLPVDIVLVHTSAPLNGKVSLGIEVNILPAAIESARAHGGLVIAQANPNMPYTYGDGEYYLDDFDAIIEVDEPFGGHALQAGTAQGAAHAAPAPSLPSKGIDRAESARIIGQLVSDRIGDGATLQMGIGEIPDATLAGLLKKKGLGIWTEMLADGVLALDDAGALDPDRTLVSSFVHGTTTLNDWVHCNDRVRILRTETTNAPARICQNPGMTSINTALQVDLLDQANASRINARIHSGFGGQTDFTVGAMHARGGQAIMALRSWHPKADTSTIVPLLDEPVTSFQHTAVVTENGVAEMAGFDERTQAAHLIEFAGHPRVREELWEEAVALGLV</sequence>
<feature type="domain" description="Acetyl-CoA hydrolase/transferase C-terminal" evidence="4">
    <location>
        <begin position="273"/>
        <end position="423"/>
    </location>
</feature>
<proteinExistence type="inferred from homology"/>
<dbReference type="GO" id="GO:0008775">
    <property type="term" value="F:acetate CoA-transferase activity"/>
    <property type="evidence" value="ECO:0007669"/>
    <property type="project" value="InterPro"/>
</dbReference>
<dbReference type="PANTHER" id="PTHR21432">
    <property type="entry name" value="ACETYL-COA HYDROLASE-RELATED"/>
    <property type="match status" value="1"/>
</dbReference>
<dbReference type="STRING" id="1184609.KILIM_080_00090"/>
<keyword evidence="2 5" id="KW-0808">Transferase</keyword>